<accession>A0A7C2K0C8</accession>
<protein>
    <submittedName>
        <fullName evidence="1">Uncharacterized protein</fullName>
    </submittedName>
</protein>
<gene>
    <name evidence="1" type="ORF">ENQ76_13365</name>
</gene>
<name>A0A7C2K0C8_9PLAN</name>
<sequence length="73" mass="8440">MRHRLRLFTGEDADILPLPAPHLTVRLGDITKALTDAARRNRTWLQDFEDDEIRVSADLYEIITAYMEMRPGA</sequence>
<proteinExistence type="predicted"/>
<comment type="caution">
    <text evidence="1">The sequence shown here is derived from an EMBL/GenBank/DDBJ whole genome shotgun (WGS) entry which is preliminary data.</text>
</comment>
<evidence type="ECO:0000313" key="1">
    <source>
        <dbReference type="EMBL" id="HEN16445.1"/>
    </source>
</evidence>
<reference evidence="1" key="1">
    <citation type="journal article" date="2020" name="mSystems">
        <title>Genome- and Community-Level Interaction Insights into Carbon Utilization and Element Cycling Functions of Hydrothermarchaeota in Hydrothermal Sediment.</title>
        <authorList>
            <person name="Zhou Z."/>
            <person name="Liu Y."/>
            <person name="Xu W."/>
            <person name="Pan J."/>
            <person name="Luo Z.H."/>
            <person name="Li M."/>
        </authorList>
    </citation>
    <scope>NUCLEOTIDE SEQUENCE [LARGE SCALE GENOMIC DNA]</scope>
    <source>
        <strain evidence="1">SpSt-339</strain>
    </source>
</reference>
<dbReference type="AlphaFoldDB" id="A0A7C2K0C8"/>
<dbReference type="EMBL" id="DSOK01000368">
    <property type="protein sequence ID" value="HEN16445.1"/>
    <property type="molecule type" value="Genomic_DNA"/>
</dbReference>
<organism evidence="1">
    <name type="scientific">Schlesneria paludicola</name>
    <dbReference type="NCBI Taxonomy" id="360056"/>
    <lineage>
        <taxon>Bacteria</taxon>
        <taxon>Pseudomonadati</taxon>
        <taxon>Planctomycetota</taxon>
        <taxon>Planctomycetia</taxon>
        <taxon>Planctomycetales</taxon>
        <taxon>Planctomycetaceae</taxon>
        <taxon>Schlesneria</taxon>
    </lineage>
</organism>